<dbReference type="SUPFAM" id="SSF48403">
    <property type="entry name" value="Ankyrin repeat"/>
    <property type="match status" value="1"/>
</dbReference>
<dbReference type="PANTHER" id="PTHR46885">
    <property type="entry name" value="PROTEIN ANKUB1"/>
    <property type="match status" value="1"/>
</dbReference>
<evidence type="ECO:0000256" key="1">
    <source>
        <dbReference type="SAM" id="MobiDB-lite"/>
    </source>
</evidence>
<sequence>MMTSIDYTDDGESRSLAQKAGAGRGSRPRRRRKKIPSIMKISFNYYKERMLLEVPYGLTVAEVKKLIREKFRIGSDDGRPDKKILTLNYGGADLGDSWVFSDVGVQQGSTVKVLMREEIKPVLYVYCLYSQDNVKIVDQIQVSLLSVAELRGIASRKTGMPVGAFRLVTVMGREMYDGHLLDEYGVEVGHTVRLETWDGWNDFLNLAINGFTSHVMARLSTEDLTALYQMRVAMYIAAHYGHVDLCVTLQRQGVRPDEPVGNHPYRQWCHSSSHVDALKTAVHEAAEIGQLGILRTFAHSNICVITAKDGLGRKPLNVAIQAKQEQCVKFLLSKQYSRVVYAQSKTIPASIYVSMKNWSDRAKKKVLFLYGWEKSSFKRRPYCYGALVGQGIHIDGFTKSAVTGNPAPPPQKQSKALPALQIDEGNRENFDYESYFRQQAKLQFKLPRLTKWDRMSRQTSNQASELPEISNSSKFNRKKSLPRKRSDSETTTDMLRLPPIREGKMLGSRSLQNLPSTTQRDTEYADSEASDELLDSFDSENVESKDGKADRGVFVTAYKAMEAYNELQSEQDIAKSDLKKKITNQKKKKQERALRSAVLLAKAKSVEGSLPLPLFSVETCPKPHFYGRNKSDGALVPRTLATYEKYRGQKARDYAITCLSLANNFKEKPWLQQVRLAMNFTAQKVKRTSKLRTGVFP</sequence>
<dbReference type="CDD" id="cd17051">
    <property type="entry name" value="Ubl2_ANKUB1"/>
    <property type="match status" value="1"/>
</dbReference>
<dbReference type="InterPro" id="IPR002110">
    <property type="entry name" value="Ankyrin_rpt"/>
</dbReference>
<feature type="region of interest" description="Disordered" evidence="1">
    <location>
        <begin position="455"/>
        <end position="545"/>
    </location>
</feature>
<protein>
    <submittedName>
        <fullName evidence="4">Uncharacterized protein LOC106151347</fullName>
    </submittedName>
</protein>
<dbReference type="InterPro" id="IPR036770">
    <property type="entry name" value="Ankyrin_rpt-contain_sf"/>
</dbReference>
<accession>A0A1S3H1X6</accession>
<evidence type="ECO:0000259" key="2">
    <source>
        <dbReference type="PROSITE" id="PS50053"/>
    </source>
</evidence>
<dbReference type="SUPFAM" id="SSF54236">
    <property type="entry name" value="Ubiquitin-like"/>
    <property type="match status" value="2"/>
</dbReference>
<feature type="compositionally biased region" description="Polar residues" evidence="1">
    <location>
        <begin position="457"/>
        <end position="474"/>
    </location>
</feature>
<evidence type="ECO:0000313" key="4">
    <source>
        <dbReference type="RefSeq" id="XP_013380023.1"/>
    </source>
</evidence>
<feature type="domain" description="Ubiquitin-like" evidence="2">
    <location>
        <begin position="39"/>
        <end position="117"/>
    </location>
</feature>
<keyword evidence="3" id="KW-1185">Reference proteome</keyword>
<feature type="compositionally biased region" description="Polar residues" evidence="1">
    <location>
        <begin position="509"/>
        <end position="519"/>
    </location>
</feature>
<dbReference type="InterPro" id="IPR029071">
    <property type="entry name" value="Ubiquitin-like_domsf"/>
</dbReference>
<dbReference type="AlphaFoldDB" id="A0A1S3H1X6"/>
<dbReference type="KEGG" id="lak:106151347"/>
<dbReference type="PANTHER" id="PTHR46885:SF1">
    <property type="entry name" value="PROTEIN ANKUB1"/>
    <property type="match status" value="1"/>
</dbReference>
<proteinExistence type="predicted"/>
<reference evidence="4" key="1">
    <citation type="submission" date="2025-08" db="UniProtKB">
        <authorList>
            <consortium name="RefSeq"/>
        </authorList>
    </citation>
    <scope>IDENTIFICATION</scope>
    <source>
        <tissue evidence="4">Gonads</tissue>
    </source>
</reference>
<dbReference type="GeneID" id="106151347"/>
<evidence type="ECO:0000313" key="3">
    <source>
        <dbReference type="Proteomes" id="UP000085678"/>
    </source>
</evidence>
<dbReference type="SMART" id="SM00248">
    <property type="entry name" value="ANK"/>
    <property type="match status" value="3"/>
</dbReference>
<dbReference type="Gene3D" id="3.10.20.90">
    <property type="entry name" value="Phosphatidylinositol 3-kinase Catalytic Subunit, Chain A, domain 1"/>
    <property type="match status" value="1"/>
</dbReference>
<dbReference type="RefSeq" id="XP_013380023.1">
    <property type="nucleotide sequence ID" value="XM_013524569.2"/>
</dbReference>
<feature type="domain" description="Ubiquitin-like" evidence="2">
    <location>
        <begin position="146"/>
        <end position="194"/>
    </location>
</feature>
<feature type="compositionally biased region" description="Acidic residues" evidence="1">
    <location>
        <begin position="524"/>
        <end position="541"/>
    </location>
</feature>
<dbReference type="InterPro" id="IPR042788">
    <property type="entry name" value="ANKUB1"/>
</dbReference>
<dbReference type="CDD" id="cd17050">
    <property type="entry name" value="Ubl1_ANKUB1"/>
    <property type="match status" value="1"/>
</dbReference>
<dbReference type="PROSITE" id="PS50053">
    <property type="entry name" value="UBIQUITIN_2"/>
    <property type="match status" value="2"/>
</dbReference>
<gene>
    <name evidence="4" type="primary">LOC106151347</name>
</gene>
<dbReference type="OrthoDB" id="8856820at2759"/>
<name>A0A1S3H1X6_LINAN</name>
<dbReference type="InterPro" id="IPR000626">
    <property type="entry name" value="Ubiquitin-like_dom"/>
</dbReference>
<dbReference type="InParanoid" id="A0A1S3H1X6"/>
<organism evidence="3 4">
    <name type="scientific">Lingula anatina</name>
    <name type="common">Brachiopod</name>
    <name type="synonym">Lingula unguis</name>
    <dbReference type="NCBI Taxonomy" id="7574"/>
    <lineage>
        <taxon>Eukaryota</taxon>
        <taxon>Metazoa</taxon>
        <taxon>Spiralia</taxon>
        <taxon>Lophotrochozoa</taxon>
        <taxon>Brachiopoda</taxon>
        <taxon>Linguliformea</taxon>
        <taxon>Lingulata</taxon>
        <taxon>Lingulida</taxon>
        <taxon>Linguloidea</taxon>
        <taxon>Lingulidae</taxon>
        <taxon>Lingula</taxon>
    </lineage>
</organism>
<dbReference type="Gene3D" id="1.25.40.20">
    <property type="entry name" value="Ankyrin repeat-containing domain"/>
    <property type="match status" value="1"/>
</dbReference>
<dbReference type="Proteomes" id="UP000085678">
    <property type="component" value="Unplaced"/>
</dbReference>
<feature type="region of interest" description="Disordered" evidence="1">
    <location>
        <begin position="1"/>
        <end position="32"/>
    </location>
</feature>